<feature type="transmembrane region" description="Helical" evidence="1">
    <location>
        <begin position="66"/>
        <end position="83"/>
    </location>
</feature>
<proteinExistence type="predicted"/>
<dbReference type="Proteomes" id="UP000611723">
    <property type="component" value="Unassembled WGS sequence"/>
</dbReference>
<dbReference type="RefSeq" id="WP_201430048.1">
    <property type="nucleotide sequence ID" value="NZ_JAEQBW010000001.1"/>
</dbReference>
<reference evidence="2" key="1">
    <citation type="submission" date="2021-01" db="EMBL/GenBank/DDBJ databases">
        <title>Marivirga aurantiaca sp. nov., isolated from intertidal surface sediments.</title>
        <authorList>
            <person name="Zhang M."/>
        </authorList>
    </citation>
    <scope>NUCLEOTIDE SEQUENCE</scope>
    <source>
        <strain evidence="2">S37H4</strain>
    </source>
</reference>
<evidence type="ECO:0000313" key="3">
    <source>
        <dbReference type="Proteomes" id="UP000611723"/>
    </source>
</evidence>
<keyword evidence="3" id="KW-1185">Reference proteome</keyword>
<dbReference type="AlphaFoldDB" id="A0A935C6D8"/>
<evidence type="ECO:0000256" key="1">
    <source>
        <dbReference type="SAM" id="Phobius"/>
    </source>
</evidence>
<keyword evidence="1" id="KW-1133">Transmembrane helix</keyword>
<protein>
    <submittedName>
        <fullName evidence="2">Uncharacterized protein</fullName>
    </submittedName>
</protein>
<comment type="caution">
    <text evidence="2">The sequence shown here is derived from an EMBL/GenBank/DDBJ whole genome shotgun (WGS) entry which is preliminary data.</text>
</comment>
<accession>A0A935C6D8</accession>
<gene>
    <name evidence="2" type="ORF">JKA74_05005</name>
</gene>
<keyword evidence="1" id="KW-0812">Transmembrane</keyword>
<name>A0A935C6D8_9BACT</name>
<dbReference type="EMBL" id="JAEQBW010000001">
    <property type="protein sequence ID" value="MBK6264386.1"/>
    <property type="molecule type" value="Genomic_DNA"/>
</dbReference>
<organism evidence="2 3">
    <name type="scientific">Marivirga aurantiaca</name>
    <dbReference type="NCBI Taxonomy" id="2802615"/>
    <lineage>
        <taxon>Bacteria</taxon>
        <taxon>Pseudomonadati</taxon>
        <taxon>Bacteroidota</taxon>
        <taxon>Cytophagia</taxon>
        <taxon>Cytophagales</taxon>
        <taxon>Marivirgaceae</taxon>
        <taxon>Marivirga</taxon>
    </lineage>
</organism>
<evidence type="ECO:0000313" key="2">
    <source>
        <dbReference type="EMBL" id="MBK6264386.1"/>
    </source>
</evidence>
<keyword evidence="1" id="KW-0472">Membrane</keyword>
<sequence>MSNFGTLLNEAKRLTSGSNKQMKKLLDAMSSLSEKPNLTDQEKQIINLMKSSYQEHEKRTSIHFKVVYMFLIVSFGILIYSYFNDKNLREDKASIERIREGNFPLSLEPIKEARGSKVKFGGLIDEENASVAEKIKKTLNSIGYFKNIGPRQKLKRIPSPQGDHKKIIILAEKDTLGYLESDVKILTANLPANKLEYYPDKKESKIFEYQDAAGNTHLYGKIENIKYTEKKLVGYKEEIDYPDIRNCRGVNDESIFKYTLVISTDSVTWTSGKEFQKSINGQRNESFKISHERFDFPYLIEIAAGKVCDNTIFNFSSSGYKIIVE</sequence>